<dbReference type="PATRIC" id="fig|872965.6.peg.2883"/>
<feature type="transmembrane region" description="Helical" evidence="2">
    <location>
        <begin position="312"/>
        <end position="336"/>
    </location>
</feature>
<name>A0A0P6YAY3_9CHLR</name>
<gene>
    <name evidence="3" type="ORF">SE16_12090</name>
</gene>
<feature type="compositionally biased region" description="Low complexity" evidence="1">
    <location>
        <begin position="159"/>
        <end position="181"/>
    </location>
</feature>
<feature type="compositionally biased region" description="Pro residues" evidence="1">
    <location>
        <begin position="182"/>
        <end position="196"/>
    </location>
</feature>
<keyword evidence="2" id="KW-1133">Transmembrane helix</keyword>
<reference evidence="3 4" key="1">
    <citation type="submission" date="2015-07" db="EMBL/GenBank/DDBJ databases">
        <title>Whole genome sequence of Ardenticatena maritima DSM 23922.</title>
        <authorList>
            <person name="Hemp J."/>
            <person name="Ward L.M."/>
            <person name="Pace L.A."/>
            <person name="Fischer W.W."/>
        </authorList>
    </citation>
    <scope>NUCLEOTIDE SEQUENCE [LARGE SCALE GENOMIC DNA]</scope>
    <source>
        <strain evidence="3 4">110S</strain>
    </source>
</reference>
<accession>A0A0P6YAY3</accession>
<dbReference type="AlphaFoldDB" id="A0A0P6YAY3"/>
<comment type="caution">
    <text evidence="3">The sequence shown here is derived from an EMBL/GenBank/DDBJ whole genome shotgun (WGS) entry which is preliminary data.</text>
</comment>
<keyword evidence="2" id="KW-0472">Membrane</keyword>
<evidence type="ECO:0000256" key="1">
    <source>
        <dbReference type="SAM" id="MobiDB-lite"/>
    </source>
</evidence>
<feature type="region of interest" description="Disordered" evidence="1">
    <location>
        <begin position="159"/>
        <end position="272"/>
    </location>
</feature>
<proteinExistence type="predicted"/>
<protein>
    <submittedName>
        <fullName evidence="3">Uncharacterized protein</fullName>
    </submittedName>
</protein>
<evidence type="ECO:0000256" key="2">
    <source>
        <dbReference type="SAM" id="Phobius"/>
    </source>
</evidence>
<sequence length="346" mass="36243">MKPTGHGQRGSRSPLLLWSLALALSMVGLFVLMLVATGTHAAPPAEVDLILFQGAWEDDGVHLVWITGSEENHMAFYLYRYTDTLPLEDVYFEADLVEYFPAFSACQPVSGNTYTYVDTDVDPAEGVYHYWLESIDCNGEGSIGGDAYIVVQWRGGGDTTPTASPTPGASATATATSTSTPTPSPSVSPTPTPSPSPIITNTMTPTPTETPALTPTPTSTQASTVTPTSPASPESATPTPTSTPTVLPSSPTPTLIVPPTRTPPASAPTASATLPPLAVVPTRPSLLEAPLTATLLVEPPSLLVAESPRTDWVALVGNLLLAAFVAAWGGLLVLWIRVWRGEGKDV</sequence>
<evidence type="ECO:0000313" key="4">
    <source>
        <dbReference type="Proteomes" id="UP000050502"/>
    </source>
</evidence>
<dbReference type="EMBL" id="LGKN01000006">
    <property type="protein sequence ID" value="KPL87241.1"/>
    <property type="molecule type" value="Genomic_DNA"/>
</dbReference>
<evidence type="ECO:0000313" key="3">
    <source>
        <dbReference type="EMBL" id="KPL87241.1"/>
    </source>
</evidence>
<dbReference type="Proteomes" id="UP000050502">
    <property type="component" value="Unassembled WGS sequence"/>
</dbReference>
<keyword evidence="2" id="KW-0812">Transmembrane</keyword>
<organism evidence="3 4">
    <name type="scientific">Ardenticatena maritima</name>
    <dbReference type="NCBI Taxonomy" id="872965"/>
    <lineage>
        <taxon>Bacteria</taxon>
        <taxon>Bacillati</taxon>
        <taxon>Chloroflexota</taxon>
        <taxon>Ardenticatenia</taxon>
        <taxon>Ardenticatenales</taxon>
        <taxon>Ardenticatenaceae</taxon>
        <taxon>Ardenticatena</taxon>
    </lineage>
</organism>
<feature type="compositionally biased region" description="Low complexity" evidence="1">
    <location>
        <begin position="197"/>
        <end position="254"/>
    </location>
</feature>